<evidence type="ECO:0000313" key="2">
    <source>
        <dbReference type="EMBL" id="MBO0930506.1"/>
    </source>
</evidence>
<protein>
    <submittedName>
        <fullName evidence="2">Alpha/beta hydrolase</fullName>
    </submittedName>
</protein>
<keyword evidence="1" id="KW-0812">Transmembrane</keyword>
<gene>
    <name evidence="2" type="ORF">J2I48_05845</name>
</gene>
<organism evidence="2 3">
    <name type="scientific">Fibrella aquatilis</name>
    <dbReference type="NCBI Taxonomy" id="2817059"/>
    <lineage>
        <taxon>Bacteria</taxon>
        <taxon>Pseudomonadati</taxon>
        <taxon>Bacteroidota</taxon>
        <taxon>Cytophagia</taxon>
        <taxon>Cytophagales</taxon>
        <taxon>Spirosomataceae</taxon>
        <taxon>Fibrella</taxon>
    </lineage>
</organism>
<keyword evidence="1" id="KW-1133">Transmembrane helix</keyword>
<evidence type="ECO:0000256" key="1">
    <source>
        <dbReference type="SAM" id="Phobius"/>
    </source>
</evidence>
<dbReference type="SUPFAM" id="SSF53474">
    <property type="entry name" value="alpha/beta-Hydrolases"/>
    <property type="match status" value="1"/>
</dbReference>
<keyword evidence="3" id="KW-1185">Reference proteome</keyword>
<keyword evidence="2" id="KW-0378">Hydrolase</keyword>
<dbReference type="InterPro" id="IPR029058">
    <property type="entry name" value="AB_hydrolase_fold"/>
</dbReference>
<comment type="caution">
    <text evidence="2">The sequence shown here is derived from an EMBL/GenBank/DDBJ whole genome shotgun (WGS) entry which is preliminary data.</text>
</comment>
<proteinExistence type="predicted"/>
<dbReference type="AlphaFoldDB" id="A0A939JZ32"/>
<keyword evidence="1" id="KW-0472">Membrane</keyword>
<feature type="transmembrane region" description="Helical" evidence="1">
    <location>
        <begin position="244"/>
        <end position="267"/>
    </location>
</feature>
<evidence type="ECO:0000313" key="3">
    <source>
        <dbReference type="Proteomes" id="UP000664795"/>
    </source>
</evidence>
<dbReference type="GO" id="GO:0016787">
    <property type="term" value="F:hydrolase activity"/>
    <property type="evidence" value="ECO:0007669"/>
    <property type="project" value="UniProtKB-KW"/>
</dbReference>
<dbReference type="Proteomes" id="UP000664795">
    <property type="component" value="Unassembled WGS sequence"/>
</dbReference>
<accession>A0A939JZ32</accession>
<dbReference type="RefSeq" id="WP_207334464.1">
    <property type="nucleotide sequence ID" value="NZ_JAFMYU010000003.1"/>
</dbReference>
<sequence>MATVAQAQSRGAVWVHGLGSDANEWAQWANLFTAERQLNTLSRGSFTSENGVANMAGQVRGSYTANEQSIYFGHSLGGVVGRQIDATDGNTFGAIITAGSAHDGARIANAAGNGELVNAVSDGIDALASGPGGDPTLNLLTGGLFNVAGIVVSVAANYLKQPAQVYLNNNFLNQTAQDLSEGSGYLNGGPRTTQTNTPKLLIYGNEESPVHWRIASEAAFNDERMADWANTAFDIYSAAMWTNYGLAAAVGAVTFGLGAIPFVASAIRWSRGMNWVRYDSERVWNYLIGAGIPATFTVCQQNINWGSFGQCMNAVGQGATYDDYIRCQQQNSYQSCYTYYASTNGQSDGFIKAPSQSGFNSAWASNAIRVEAQGVNHLQMKKHPRMRDIYNQAFDGTYGFSFRVAR</sequence>
<dbReference type="EMBL" id="JAFMYU010000003">
    <property type="protein sequence ID" value="MBO0930506.1"/>
    <property type="molecule type" value="Genomic_DNA"/>
</dbReference>
<name>A0A939JZ32_9BACT</name>
<reference evidence="2 3" key="1">
    <citation type="submission" date="2021-03" db="EMBL/GenBank/DDBJ databases">
        <title>Fibrella sp. HMF5036 genome sequencing and assembly.</title>
        <authorList>
            <person name="Kang H."/>
            <person name="Kim H."/>
            <person name="Bae S."/>
            <person name="Joh K."/>
        </authorList>
    </citation>
    <scope>NUCLEOTIDE SEQUENCE [LARGE SCALE GENOMIC DNA]</scope>
    <source>
        <strain evidence="2 3">HMF5036</strain>
    </source>
</reference>
<dbReference type="Gene3D" id="3.40.50.1820">
    <property type="entry name" value="alpha/beta hydrolase"/>
    <property type="match status" value="1"/>
</dbReference>